<dbReference type="Gramene" id="mRNA:HanXRQr2_Chr17g0786921">
    <property type="protein sequence ID" value="mRNA:HanXRQr2_Chr17g0786921"/>
    <property type="gene ID" value="HanXRQr2_Chr17g0786921"/>
</dbReference>
<evidence type="ECO:0000313" key="6">
    <source>
        <dbReference type="EMBL" id="KAF5754052.1"/>
    </source>
</evidence>
<evidence type="ECO:0000256" key="3">
    <source>
        <dbReference type="PIRSR" id="PIRSR000097-3"/>
    </source>
</evidence>
<accession>A0A251RLR4</accession>
<feature type="region of interest" description="Disordered" evidence="4">
    <location>
        <begin position="335"/>
        <end position="357"/>
    </location>
</feature>
<evidence type="ECO:0000313" key="8">
    <source>
        <dbReference type="Proteomes" id="UP000215914"/>
    </source>
</evidence>
<dbReference type="OMA" id="PANCNAK"/>
<dbReference type="STRING" id="4232.A0A251RLR4"/>
<evidence type="ECO:0000256" key="1">
    <source>
        <dbReference type="PIRSR" id="PIRSR000097-1"/>
    </source>
</evidence>
<dbReference type="InterPro" id="IPR023210">
    <property type="entry name" value="NADP_OxRdtase_dom"/>
</dbReference>
<sequence length="357" mass="39824">MKGESKTYFRLNTGAKIPAIGLGTWQSGGGFCVEAVKTAISVGYRHIDCAHLYGNEAEVGEALAELFKNNSVKREDIFLTSKYHCTTNSVNKLENYVRVSLKNLGVSYLDLYLMHRPESSALGDATDPPANSGSEYRQIWSKLNSTWKSMERLVELGLVRAIGLSNFDIPQIREVLKFAKIVPAVNQLELHPFWRQDELVKFCQSKSIHVSAHTPLGVPNCNPTTSENGSSEQCEPETPNLSLRRSRSVHAPMLKLRDVADIADRHNKTPEQVILRWGLQRGTSVLPASVNPERIKQNFNIFNWSLSDNEYKRLNQLEPQVCLFGSWPLDGGISENGGSVSGRGPLQAVHETEDDNF</sequence>
<dbReference type="PROSITE" id="PS00798">
    <property type="entry name" value="ALDOKETO_REDUCTASE_1"/>
    <property type="match status" value="1"/>
</dbReference>
<feature type="binding site" evidence="2">
    <location>
        <position position="115"/>
    </location>
    <ligand>
        <name>substrate</name>
    </ligand>
</feature>
<feature type="active site" description="Proton donor" evidence="1">
    <location>
        <position position="53"/>
    </location>
</feature>
<gene>
    <name evidence="7" type="primary">A1A1A</name>
    <name evidence="7" type="ORF">HannXRQ_Chr17g0539601</name>
    <name evidence="6" type="ORF">HanXRQr2_Chr17g0786921</name>
</gene>
<reference evidence="6" key="3">
    <citation type="submission" date="2020-06" db="EMBL/GenBank/DDBJ databases">
        <title>Helianthus annuus Genome sequencing and assembly Release 2.</title>
        <authorList>
            <person name="Gouzy J."/>
            <person name="Langlade N."/>
            <person name="Munos S."/>
        </authorList>
    </citation>
    <scope>NUCLEOTIDE SEQUENCE</scope>
    <source>
        <tissue evidence="6">Leaves</tissue>
    </source>
</reference>
<dbReference type="PANTHER" id="PTHR11732">
    <property type="entry name" value="ALDO/KETO REDUCTASE"/>
    <property type="match status" value="1"/>
</dbReference>
<dbReference type="PROSITE" id="PS00062">
    <property type="entry name" value="ALDOKETO_REDUCTASE_2"/>
    <property type="match status" value="1"/>
</dbReference>
<dbReference type="OrthoDB" id="416253at2759"/>
<protein>
    <submittedName>
        <fullName evidence="6">Aldo/keto reductase, NADP-dependent oxidoreductase domain-containing protein</fullName>
    </submittedName>
    <submittedName>
        <fullName evidence="7">Putative alcohol dehydrogenase [NADP(+)] A</fullName>
    </submittedName>
</protein>
<evidence type="ECO:0000313" key="7">
    <source>
        <dbReference type="EMBL" id="OTF85408.1"/>
    </source>
</evidence>
<evidence type="ECO:0000259" key="5">
    <source>
        <dbReference type="Pfam" id="PF00248"/>
    </source>
</evidence>
<dbReference type="AlphaFoldDB" id="A0A251RLR4"/>
<dbReference type="Pfam" id="PF00248">
    <property type="entry name" value="Aldo_ket_red"/>
    <property type="match status" value="1"/>
</dbReference>
<dbReference type="Gene3D" id="3.20.20.100">
    <property type="entry name" value="NADP-dependent oxidoreductase domain"/>
    <property type="match status" value="1"/>
</dbReference>
<feature type="compositionally biased region" description="Polar residues" evidence="4">
    <location>
        <begin position="221"/>
        <end position="242"/>
    </location>
</feature>
<dbReference type="EMBL" id="MNCJ02000332">
    <property type="protein sequence ID" value="KAF5754052.1"/>
    <property type="molecule type" value="Genomic_DNA"/>
</dbReference>
<reference evidence="7" key="2">
    <citation type="submission" date="2017-02" db="EMBL/GenBank/DDBJ databases">
        <title>Sunflower complete genome.</title>
        <authorList>
            <person name="Langlade N."/>
            <person name="Munos S."/>
        </authorList>
    </citation>
    <scope>NUCLEOTIDE SEQUENCE [LARGE SCALE GENOMIC DNA]</scope>
    <source>
        <tissue evidence="7">Leaves</tissue>
    </source>
</reference>
<dbReference type="InterPro" id="IPR036812">
    <property type="entry name" value="NAD(P)_OxRdtase_dom_sf"/>
</dbReference>
<evidence type="ECO:0000256" key="4">
    <source>
        <dbReference type="SAM" id="MobiDB-lite"/>
    </source>
</evidence>
<organism evidence="7 8">
    <name type="scientific">Helianthus annuus</name>
    <name type="common">Common sunflower</name>
    <dbReference type="NCBI Taxonomy" id="4232"/>
    <lineage>
        <taxon>Eukaryota</taxon>
        <taxon>Viridiplantae</taxon>
        <taxon>Streptophyta</taxon>
        <taxon>Embryophyta</taxon>
        <taxon>Tracheophyta</taxon>
        <taxon>Spermatophyta</taxon>
        <taxon>Magnoliopsida</taxon>
        <taxon>eudicotyledons</taxon>
        <taxon>Gunneridae</taxon>
        <taxon>Pentapetalae</taxon>
        <taxon>asterids</taxon>
        <taxon>campanulids</taxon>
        <taxon>Asterales</taxon>
        <taxon>Asteraceae</taxon>
        <taxon>Asteroideae</taxon>
        <taxon>Heliantheae alliance</taxon>
        <taxon>Heliantheae</taxon>
        <taxon>Helianthus</taxon>
    </lineage>
</organism>
<keyword evidence="8" id="KW-1185">Reference proteome</keyword>
<dbReference type="SUPFAM" id="SSF51430">
    <property type="entry name" value="NAD(P)-linked oxidoreductase"/>
    <property type="match status" value="1"/>
</dbReference>
<dbReference type="Proteomes" id="UP000215914">
    <property type="component" value="Chromosome 17"/>
</dbReference>
<dbReference type="GO" id="GO:0005829">
    <property type="term" value="C:cytosol"/>
    <property type="evidence" value="ECO:0000318"/>
    <property type="project" value="GO_Central"/>
</dbReference>
<name>A0A251RLR4_HELAN</name>
<dbReference type="InParanoid" id="A0A251RLR4"/>
<feature type="region of interest" description="Disordered" evidence="4">
    <location>
        <begin position="219"/>
        <end position="242"/>
    </location>
</feature>
<dbReference type="InterPro" id="IPR020471">
    <property type="entry name" value="AKR"/>
</dbReference>
<dbReference type="PRINTS" id="PR00069">
    <property type="entry name" value="ALDKETRDTASE"/>
</dbReference>
<feature type="site" description="Lowers pKa of active site Tyr" evidence="3">
    <location>
        <position position="82"/>
    </location>
</feature>
<reference evidence="6 8" key="1">
    <citation type="journal article" date="2017" name="Nature">
        <title>The sunflower genome provides insights into oil metabolism, flowering and Asterid evolution.</title>
        <authorList>
            <person name="Badouin H."/>
            <person name="Gouzy J."/>
            <person name="Grassa C.J."/>
            <person name="Murat F."/>
            <person name="Staton S.E."/>
            <person name="Cottret L."/>
            <person name="Lelandais-Briere C."/>
            <person name="Owens G.L."/>
            <person name="Carrere S."/>
            <person name="Mayjonade B."/>
            <person name="Legrand L."/>
            <person name="Gill N."/>
            <person name="Kane N.C."/>
            <person name="Bowers J.E."/>
            <person name="Hubner S."/>
            <person name="Bellec A."/>
            <person name="Berard A."/>
            <person name="Berges H."/>
            <person name="Blanchet N."/>
            <person name="Boniface M.C."/>
            <person name="Brunel D."/>
            <person name="Catrice O."/>
            <person name="Chaidir N."/>
            <person name="Claudel C."/>
            <person name="Donnadieu C."/>
            <person name="Faraut T."/>
            <person name="Fievet G."/>
            <person name="Helmstetter N."/>
            <person name="King M."/>
            <person name="Knapp S.J."/>
            <person name="Lai Z."/>
            <person name="Le Paslier M.C."/>
            <person name="Lippi Y."/>
            <person name="Lorenzon L."/>
            <person name="Mandel J.R."/>
            <person name="Marage G."/>
            <person name="Marchand G."/>
            <person name="Marquand E."/>
            <person name="Bret-Mestries E."/>
            <person name="Morien E."/>
            <person name="Nambeesan S."/>
            <person name="Nguyen T."/>
            <person name="Pegot-Espagnet P."/>
            <person name="Pouilly N."/>
            <person name="Raftis F."/>
            <person name="Sallet E."/>
            <person name="Schiex T."/>
            <person name="Thomas J."/>
            <person name="Vandecasteele C."/>
            <person name="Vares D."/>
            <person name="Vear F."/>
            <person name="Vautrin S."/>
            <person name="Crespi M."/>
            <person name="Mangin B."/>
            <person name="Burke J.M."/>
            <person name="Salse J."/>
            <person name="Munos S."/>
            <person name="Vincourt P."/>
            <person name="Rieseberg L.H."/>
            <person name="Langlade N.B."/>
        </authorList>
    </citation>
    <scope>NUCLEOTIDE SEQUENCE [LARGE SCALE GENOMIC DNA]</scope>
    <source>
        <strain evidence="8">cv. SF193</strain>
        <tissue evidence="6">Leaves</tissue>
    </source>
</reference>
<dbReference type="GO" id="GO:0004032">
    <property type="term" value="F:aldose reductase (NADPH) activity"/>
    <property type="evidence" value="ECO:0000318"/>
    <property type="project" value="GO_Central"/>
</dbReference>
<evidence type="ECO:0000256" key="2">
    <source>
        <dbReference type="PIRSR" id="PIRSR000097-2"/>
    </source>
</evidence>
<feature type="domain" description="NADP-dependent oxidoreductase" evidence="5">
    <location>
        <begin position="19"/>
        <end position="317"/>
    </location>
</feature>
<dbReference type="PIRSF" id="PIRSF000097">
    <property type="entry name" value="AKR"/>
    <property type="match status" value="1"/>
</dbReference>
<dbReference type="EMBL" id="CM007906">
    <property type="protein sequence ID" value="OTF85408.1"/>
    <property type="molecule type" value="Genomic_DNA"/>
</dbReference>
<proteinExistence type="predicted"/>
<dbReference type="InterPro" id="IPR018170">
    <property type="entry name" value="Aldo/ket_reductase_CS"/>
</dbReference>